<evidence type="ECO:0000313" key="1">
    <source>
        <dbReference type="EMBL" id="GBM39649.1"/>
    </source>
</evidence>
<comment type="caution">
    <text evidence="1">The sequence shown here is derived from an EMBL/GenBank/DDBJ whole genome shotgun (WGS) entry which is preliminary data.</text>
</comment>
<evidence type="ECO:0000313" key="2">
    <source>
        <dbReference type="Proteomes" id="UP000499080"/>
    </source>
</evidence>
<gene>
    <name evidence="1" type="ORF">AVEN_251572_1</name>
</gene>
<dbReference type="AlphaFoldDB" id="A0A4Y2FH33"/>
<dbReference type="PANTHER" id="PTHR46114:SF1">
    <property type="entry name" value="ZAD DOMAIN-CONTAINING PROTEIN"/>
    <property type="match status" value="1"/>
</dbReference>
<dbReference type="Proteomes" id="UP000499080">
    <property type="component" value="Unassembled WGS sequence"/>
</dbReference>
<dbReference type="PANTHER" id="PTHR46114">
    <property type="entry name" value="APPLE DOMAIN-CONTAINING PROTEIN"/>
    <property type="match status" value="1"/>
</dbReference>
<accession>A0A4Y2FH33</accession>
<proteinExistence type="predicted"/>
<protein>
    <submittedName>
        <fullName evidence="1">Uncharacterized protein</fullName>
    </submittedName>
</protein>
<reference evidence="1 2" key="1">
    <citation type="journal article" date="2019" name="Sci. Rep.">
        <title>Orb-weaving spider Araneus ventricosus genome elucidates the spidroin gene catalogue.</title>
        <authorList>
            <person name="Kono N."/>
            <person name="Nakamura H."/>
            <person name="Ohtoshi R."/>
            <person name="Moran D.A.P."/>
            <person name="Shinohara A."/>
            <person name="Yoshida Y."/>
            <person name="Fujiwara M."/>
            <person name="Mori M."/>
            <person name="Tomita M."/>
            <person name="Arakawa K."/>
        </authorList>
    </citation>
    <scope>NUCLEOTIDE SEQUENCE [LARGE SCALE GENOMIC DNA]</scope>
</reference>
<dbReference type="EMBL" id="BGPR01000903">
    <property type="protein sequence ID" value="GBM39649.1"/>
    <property type="molecule type" value="Genomic_DNA"/>
</dbReference>
<keyword evidence="2" id="KW-1185">Reference proteome</keyword>
<name>A0A4Y2FH33_ARAVE</name>
<organism evidence="1 2">
    <name type="scientific">Araneus ventricosus</name>
    <name type="common">Orbweaver spider</name>
    <name type="synonym">Epeira ventricosa</name>
    <dbReference type="NCBI Taxonomy" id="182803"/>
    <lineage>
        <taxon>Eukaryota</taxon>
        <taxon>Metazoa</taxon>
        <taxon>Ecdysozoa</taxon>
        <taxon>Arthropoda</taxon>
        <taxon>Chelicerata</taxon>
        <taxon>Arachnida</taxon>
        <taxon>Araneae</taxon>
        <taxon>Araneomorphae</taxon>
        <taxon>Entelegynae</taxon>
        <taxon>Araneoidea</taxon>
        <taxon>Araneidae</taxon>
        <taxon>Araneus</taxon>
    </lineage>
</organism>
<sequence length="118" mass="13568">MFYINITSAKLPVPHGVGIVVPPHLDILENAASYKIGAYKIFIKTLPKERECFKYLYEHFSGLLAAKLKEVVFIEPDIRKLMKNENVEFKMGTNQRKRKEKSLKLVAISFLGNQRNSN</sequence>